<evidence type="ECO:0000313" key="11">
    <source>
        <dbReference type="Proteomes" id="UP000275267"/>
    </source>
</evidence>
<organism evidence="10 11">
    <name type="scientific">Panicum miliaceum</name>
    <name type="common">Proso millet</name>
    <name type="synonym">Broomcorn millet</name>
    <dbReference type="NCBI Taxonomy" id="4540"/>
    <lineage>
        <taxon>Eukaryota</taxon>
        <taxon>Viridiplantae</taxon>
        <taxon>Streptophyta</taxon>
        <taxon>Embryophyta</taxon>
        <taxon>Tracheophyta</taxon>
        <taxon>Spermatophyta</taxon>
        <taxon>Magnoliopsida</taxon>
        <taxon>Liliopsida</taxon>
        <taxon>Poales</taxon>
        <taxon>Poaceae</taxon>
        <taxon>PACMAD clade</taxon>
        <taxon>Panicoideae</taxon>
        <taxon>Panicodae</taxon>
        <taxon>Paniceae</taxon>
        <taxon>Panicinae</taxon>
        <taxon>Panicum</taxon>
        <taxon>Panicum sect. Panicum</taxon>
    </lineage>
</organism>
<evidence type="ECO:0000256" key="2">
    <source>
        <dbReference type="ARBA" id="ARBA00004687"/>
    </source>
</evidence>
<dbReference type="InterPro" id="IPR009600">
    <property type="entry name" value="PIG-U"/>
</dbReference>
<comment type="subcellular location">
    <subcellularLocation>
        <location evidence="1">Endoplasmic reticulum membrane</location>
        <topology evidence="1">Multi-pass membrane protein</topology>
    </subcellularLocation>
</comment>
<feature type="transmembrane region" description="Helical" evidence="9">
    <location>
        <begin position="138"/>
        <end position="157"/>
    </location>
</feature>
<dbReference type="Pfam" id="PF06728">
    <property type="entry name" value="PIG-U"/>
    <property type="match status" value="1"/>
</dbReference>
<comment type="pathway">
    <text evidence="2">Glycolipid biosynthesis; glycosylphosphatidylinositol-anchor biosynthesis.</text>
</comment>
<evidence type="ECO:0000256" key="5">
    <source>
        <dbReference type="ARBA" id="ARBA00022692"/>
    </source>
</evidence>
<keyword evidence="11" id="KW-1185">Reference proteome</keyword>
<evidence type="ECO:0000256" key="3">
    <source>
        <dbReference type="ARBA" id="ARBA00010026"/>
    </source>
</evidence>
<evidence type="ECO:0000256" key="8">
    <source>
        <dbReference type="ARBA" id="ARBA00023136"/>
    </source>
</evidence>
<evidence type="ECO:0000256" key="9">
    <source>
        <dbReference type="SAM" id="Phobius"/>
    </source>
</evidence>
<evidence type="ECO:0000256" key="7">
    <source>
        <dbReference type="ARBA" id="ARBA00022989"/>
    </source>
</evidence>
<dbReference type="PANTHER" id="PTHR13121">
    <property type="entry name" value="GPI TRANSAMIDASE COMPONENT PIG-U"/>
    <property type="match status" value="1"/>
</dbReference>
<dbReference type="OrthoDB" id="549017at2759"/>
<dbReference type="GO" id="GO:0016255">
    <property type="term" value="P:attachment of GPI anchor to protein"/>
    <property type="evidence" value="ECO:0007669"/>
    <property type="project" value="InterPro"/>
</dbReference>
<keyword evidence="5 9" id="KW-0812">Transmembrane</keyword>
<dbReference type="Proteomes" id="UP000275267">
    <property type="component" value="Unassembled WGS sequence"/>
</dbReference>
<dbReference type="GO" id="GO:0042765">
    <property type="term" value="C:GPI-anchor transamidase complex"/>
    <property type="evidence" value="ECO:0007669"/>
    <property type="project" value="InterPro"/>
</dbReference>
<sequence>MIEEFVQGPSGSMYHGSPLLLSVLGPLTSNRSGGKHVHVYCRTYGFILTVKDLSHNVGVLWHFFAEVFDFFRSFFLIVFNMNILFMVLPLAIRLKHRPCFLAFVYTAIVAMLKSYPSAGDSALYLGLLGLFANELAEMQFTFFLFFGYTGVSLLSPVMHNLWIWRGTGNANFYFATGLAYTCLQVPKRDVVPSLLHVHELVVYGNVFSPVLFYR</sequence>
<evidence type="ECO:0000256" key="1">
    <source>
        <dbReference type="ARBA" id="ARBA00004477"/>
    </source>
</evidence>
<evidence type="ECO:0000313" key="10">
    <source>
        <dbReference type="EMBL" id="RLN09557.1"/>
    </source>
</evidence>
<dbReference type="STRING" id="4540.A0A3L6RX31"/>
<comment type="similarity">
    <text evidence="3">Belongs to the PIGU family.</text>
</comment>
<reference evidence="11" key="1">
    <citation type="journal article" date="2019" name="Nat. Commun.">
        <title>The genome of broomcorn millet.</title>
        <authorList>
            <person name="Zou C."/>
            <person name="Miki D."/>
            <person name="Li D."/>
            <person name="Tang Q."/>
            <person name="Xiao L."/>
            <person name="Rajput S."/>
            <person name="Deng P."/>
            <person name="Jia W."/>
            <person name="Huang R."/>
            <person name="Zhang M."/>
            <person name="Sun Y."/>
            <person name="Hu J."/>
            <person name="Fu X."/>
            <person name="Schnable P.S."/>
            <person name="Li F."/>
            <person name="Zhang H."/>
            <person name="Feng B."/>
            <person name="Zhu X."/>
            <person name="Liu R."/>
            <person name="Schnable J.C."/>
            <person name="Zhu J.-K."/>
            <person name="Zhang H."/>
        </authorList>
    </citation>
    <scope>NUCLEOTIDE SEQUENCE [LARGE SCALE GENOMIC DNA]</scope>
</reference>
<name>A0A3L6RX31_PANMI</name>
<keyword evidence="7 9" id="KW-1133">Transmembrane helix</keyword>
<evidence type="ECO:0000256" key="6">
    <source>
        <dbReference type="ARBA" id="ARBA00022824"/>
    </source>
</evidence>
<protein>
    <recommendedName>
        <fullName evidence="12">Phosphatidylinositol glycan anchor biosynthesis class U protein-like</fullName>
    </recommendedName>
</protein>
<comment type="caution">
    <text evidence="10">The sequence shown here is derived from an EMBL/GenBank/DDBJ whole genome shotgun (WGS) entry which is preliminary data.</text>
</comment>
<dbReference type="EMBL" id="PQIB02000007">
    <property type="protein sequence ID" value="RLN09557.1"/>
    <property type="molecule type" value="Genomic_DNA"/>
</dbReference>
<keyword evidence="6" id="KW-0256">Endoplasmic reticulum</keyword>
<evidence type="ECO:0008006" key="12">
    <source>
        <dbReference type="Google" id="ProtNLM"/>
    </source>
</evidence>
<keyword evidence="8 9" id="KW-0472">Membrane</keyword>
<gene>
    <name evidence="10" type="ORF">C2845_PM11G29720</name>
</gene>
<accession>A0A3L6RX31</accession>
<dbReference type="UniPathway" id="UPA00196"/>
<feature type="transmembrane region" description="Helical" evidence="9">
    <location>
        <begin position="99"/>
        <end position="118"/>
    </location>
</feature>
<dbReference type="PANTHER" id="PTHR13121:SF0">
    <property type="entry name" value="PHOSPHATIDYLINOSITOL GLYCAN ANCHOR BIOSYNTHESIS CLASS U PROTEIN"/>
    <property type="match status" value="1"/>
</dbReference>
<dbReference type="GO" id="GO:0006506">
    <property type="term" value="P:GPI anchor biosynthetic process"/>
    <property type="evidence" value="ECO:0007669"/>
    <property type="project" value="UniProtKB-UniPathway"/>
</dbReference>
<proteinExistence type="inferred from homology"/>
<dbReference type="AlphaFoldDB" id="A0A3L6RX31"/>
<keyword evidence="4" id="KW-0337">GPI-anchor biosynthesis</keyword>
<feature type="transmembrane region" description="Helical" evidence="9">
    <location>
        <begin position="70"/>
        <end position="92"/>
    </location>
</feature>
<evidence type="ECO:0000256" key="4">
    <source>
        <dbReference type="ARBA" id="ARBA00022502"/>
    </source>
</evidence>